<accession>W7X810</accession>
<evidence type="ECO:0000313" key="2">
    <source>
        <dbReference type="Proteomes" id="UP000009168"/>
    </source>
</evidence>
<protein>
    <submittedName>
        <fullName evidence="1">Uncharacterized protein</fullName>
    </submittedName>
</protein>
<sequence>MLRPKQNQINFTQFFIKLFEIHQIRTNRTGLSVNQQVHLPAICQRQWNWYFQRQLKLNIQLLQQNLIQQQGT</sequence>
<gene>
    <name evidence="1" type="ORF">TTHERM_000630538</name>
</gene>
<dbReference type="Proteomes" id="UP000009168">
    <property type="component" value="Unassembled WGS sequence"/>
</dbReference>
<dbReference type="EMBL" id="GG662532">
    <property type="protein sequence ID" value="EWS72563.1"/>
    <property type="molecule type" value="Genomic_DNA"/>
</dbReference>
<evidence type="ECO:0000313" key="1">
    <source>
        <dbReference type="EMBL" id="EWS72563.1"/>
    </source>
</evidence>
<dbReference type="RefSeq" id="XP_012654846.1">
    <property type="nucleotide sequence ID" value="XM_012799392.1"/>
</dbReference>
<keyword evidence="2" id="KW-1185">Reference proteome</keyword>
<dbReference type="KEGG" id="tet:TTHERM_000630538"/>
<dbReference type="InParanoid" id="W7X810"/>
<reference evidence="2" key="1">
    <citation type="journal article" date="2006" name="PLoS Biol.">
        <title>Macronuclear genome sequence of the ciliate Tetrahymena thermophila, a model eukaryote.</title>
        <authorList>
            <person name="Eisen J.A."/>
            <person name="Coyne R.S."/>
            <person name="Wu M."/>
            <person name="Wu D."/>
            <person name="Thiagarajan M."/>
            <person name="Wortman J.R."/>
            <person name="Badger J.H."/>
            <person name="Ren Q."/>
            <person name="Amedeo P."/>
            <person name="Jones K.M."/>
            <person name="Tallon L.J."/>
            <person name="Delcher A.L."/>
            <person name="Salzberg S.L."/>
            <person name="Silva J.C."/>
            <person name="Haas B.J."/>
            <person name="Majoros W.H."/>
            <person name="Farzad M."/>
            <person name="Carlton J.M."/>
            <person name="Smith R.K. Jr."/>
            <person name="Garg J."/>
            <person name="Pearlman R.E."/>
            <person name="Karrer K.M."/>
            <person name="Sun L."/>
            <person name="Manning G."/>
            <person name="Elde N.C."/>
            <person name="Turkewitz A.P."/>
            <person name="Asai D.J."/>
            <person name="Wilkes D.E."/>
            <person name="Wang Y."/>
            <person name="Cai H."/>
            <person name="Collins K."/>
            <person name="Stewart B.A."/>
            <person name="Lee S.R."/>
            <person name="Wilamowska K."/>
            <person name="Weinberg Z."/>
            <person name="Ruzzo W.L."/>
            <person name="Wloga D."/>
            <person name="Gaertig J."/>
            <person name="Frankel J."/>
            <person name="Tsao C.-C."/>
            <person name="Gorovsky M.A."/>
            <person name="Keeling P.J."/>
            <person name="Waller R.F."/>
            <person name="Patron N.J."/>
            <person name="Cherry J.M."/>
            <person name="Stover N.A."/>
            <person name="Krieger C.J."/>
            <person name="del Toro C."/>
            <person name="Ryder H.F."/>
            <person name="Williamson S.C."/>
            <person name="Barbeau R.A."/>
            <person name="Hamilton E.P."/>
            <person name="Orias E."/>
        </authorList>
    </citation>
    <scope>NUCLEOTIDE SEQUENCE [LARGE SCALE GENOMIC DNA]</scope>
    <source>
        <strain evidence="2">SB210</strain>
    </source>
</reference>
<organism evidence="1 2">
    <name type="scientific">Tetrahymena thermophila (strain SB210)</name>
    <dbReference type="NCBI Taxonomy" id="312017"/>
    <lineage>
        <taxon>Eukaryota</taxon>
        <taxon>Sar</taxon>
        <taxon>Alveolata</taxon>
        <taxon>Ciliophora</taxon>
        <taxon>Intramacronucleata</taxon>
        <taxon>Oligohymenophorea</taxon>
        <taxon>Hymenostomatida</taxon>
        <taxon>Tetrahymenina</taxon>
        <taxon>Tetrahymenidae</taxon>
        <taxon>Tetrahymena</taxon>
    </lineage>
</organism>
<proteinExistence type="predicted"/>
<name>W7X810_TETTS</name>
<dbReference type="GeneID" id="24439924"/>
<dbReference type="AlphaFoldDB" id="W7X810"/>